<evidence type="ECO:0000256" key="1">
    <source>
        <dbReference type="ARBA" id="ARBA00004141"/>
    </source>
</evidence>
<feature type="region of interest" description="Disordered" evidence="2">
    <location>
        <begin position="295"/>
        <end position="322"/>
    </location>
</feature>
<keyword evidence="6" id="KW-1185">Reference proteome</keyword>
<evidence type="ECO:0000259" key="4">
    <source>
        <dbReference type="PROSITE" id="PS50250"/>
    </source>
</evidence>
<dbReference type="PROSITE" id="PS50250">
    <property type="entry name" value="PCI"/>
    <property type="match status" value="1"/>
</dbReference>
<proteinExistence type="predicted"/>
<feature type="transmembrane region" description="Helical" evidence="3">
    <location>
        <begin position="142"/>
        <end position="162"/>
    </location>
</feature>
<dbReference type="InterPro" id="IPR036259">
    <property type="entry name" value="MFS_trans_sf"/>
</dbReference>
<dbReference type="Pfam" id="PF01399">
    <property type="entry name" value="PCI"/>
    <property type="match status" value="1"/>
</dbReference>
<evidence type="ECO:0000256" key="2">
    <source>
        <dbReference type="SAM" id="MobiDB-lite"/>
    </source>
</evidence>
<protein>
    <submittedName>
        <fullName evidence="5">COP9 signalosome complex subunit 2</fullName>
    </submittedName>
</protein>
<feature type="transmembrane region" description="Helical" evidence="3">
    <location>
        <begin position="351"/>
        <end position="376"/>
    </location>
</feature>
<evidence type="ECO:0000256" key="3">
    <source>
        <dbReference type="SAM" id="Phobius"/>
    </source>
</evidence>
<name>A0ABY2GY22_9HYPO</name>
<accession>A0ABY2GY22</accession>
<dbReference type="InterPro" id="IPR000717">
    <property type="entry name" value="PCI_dom"/>
</dbReference>
<sequence length="1011" mass="114219">MPHKLEESQPAMTRYDGTEAMDTEPSGMGADIEANHRHHGLHREDNDYEADETTALLQAPCPLDEVVTPSKPFRRFVLGMCVLFLFIIEASQYILTPAMEQIMEDIICRHYHPDHALAVPGAHDNRCKETDVQKRLAMVRSWSMSLEMMFPIFVQISYGVVADKYGRRLVIFLALFGASLQQAWTMIVLLYPGTFSIWSILYGNVFYLIGGGGQMVVAMLWTIVADVVPVAERTSVFYRIYAMNLLISVAVNPVAGWLLSIDPWLATWVGCGVLAVGMLSSALIPETLKLRQEADRKRLGHHDTPSLPTDTESEEEPRKTPGVKELARRAWFSTRNDVSHVWRFIFTSRTVVLLLLAYGPFYLIRLAFVLDVLQYMTRRFNWEWSTATYVNTVRSLTAVFTLLVVLPVSSAILTKRLGYGPLSRDLFLARASIVVFIIGSILTALADVPWLFICSMVISNLGWGVTSLCRALLNAVVEPHTIATLNTTMSTMETLMGFVGSPVMGWLLSRGMELAKMSDDEDFMQESDEEQYDFEYEEDDEEEAGDVDIENKYYNAKQLKLSDPEEAIAEFLGIPPLEPEKGEWGFKGLKQAIKLEFKLGKYDDAADHFAELLTYVKSAVTRNYSEKSINNMLDYIEKGADESAAVHSMEKFYSLTLQSFQSTNNERLWLKTNIKLAKLLLDRKEYAAVSKKLRELHRACQREDGTDDPGKGTYALEIYALEIQMLAETRNNKQLKTLYNRALKVKSAVPHPRIMGIIRECGGKMHMSEENWKEAQSDFFESFRNYDEAGSLQRIQVLKYLLLTTMLTKSNINPFDSQETKPYKTDPRISAMTELVDAYQRNDVHAYEKALRNNSDMLADPFIAENIDEVTRNMRTKGVLKLIAPYTRMKLSWIASQLRISEPEVQDILSFLIIDGKIKGSVDQQAGILEITSDADLGRIKALEGLTSSINELFAAVFRDGEGYRNEHSTYEDGVPDLDVQALTALAKAGSRQGRQHYRSGKGKSVLTTSL</sequence>
<comment type="caution">
    <text evidence="5">The sequence shown here is derived from an EMBL/GenBank/DDBJ whole genome shotgun (WGS) entry which is preliminary data.</text>
</comment>
<dbReference type="EMBL" id="PPTA01000010">
    <property type="protein sequence ID" value="TFB00862.1"/>
    <property type="molecule type" value="Genomic_DNA"/>
</dbReference>
<feature type="transmembrane region" description="Helical" evidence="3">
    <location>
        <begin position="236"/>
        <end position="259"/>
    </location>
</feature>
<dbReference type="Proteomes" id="UP001642720">
    <property type="component" value="Unassembled WGS sequence"/>
</dbReference>
<feature type="transmembrane region" description="Helical" evidence="3">
    <location>
        <begin position="265"/>
        <end position="288"/>
    </location>
</feature>
<dbReference type="SUPFAM" id="SSF46785">
    <property type="entry name" value="Winged helix' DNA-binding domain"/>
    <property type="match status" value="1"/>
</dbReference>
<evidence type="ECO:0000313" key="5">
    <source>
        <dbReference type="EMBL" id="TFB00862.1"/>
    </source>
</evidence>
<feature type="compositionally biased region" description="Basic and acidic residues" evidence="2">
    <location>
        <begin position="295"/>
        <end position="304"/>
    </location>
</feature>
<feature type="transmembrane region" description="Helical" evidence="3">
    <location>
        <begin position="76"/>
        <end position="95"/>
    </location>
</feature>
<dbReference type="Gene3D" id="1.25.40.570">
    <property type="match status" value="1"/>
</dbReference>
<keyword evidence="3" id="KW-0812">Transmembrane</keyword>
<keyword evidence="3" id="KW-0472">Membrane</keyword>
<dbReference type="InterPro" id="IPR011701">
    <property type="entry name" value="MFS"/>
</dbReference>
<keyword evidence="3" id="KW-1133">Transmembrane helix</keyword>
<feature type="region of interest" description="Disordered" evidence="2">
    <location>
        <begin position="992"/>
        <end position="1011"/>
    </location>
</feature>
<reference evidence="5 6" key="1">
    <citation type="submission" date="2018-01" db="EMBL/GenBank/DDBJ databases">
        <title>Genome characterization of the sugarcane-associated fungus Trichoderma ghanense CCMA-1212 and their application in lignocelulose bioconversion.</title>
        <authorList>
            <person name="Steindorff A.S."/>
            <person name="Mendes T.D."/>
            <person name="Vilela E.S.D."/>
            <person name="Rodrigues D.S."/>
            <person name="Formighieri E.F."/>
            <person name="Melo I.S."/>
            <person name="Favaro L.C.L."/>
        </authorList>
    </citation>
    <scope>NUCLEOTIDE SEQUENCE [LARGE SCALE GENOMIC DNA]</scope>
    <source>
        <strain evidence="5 6">CCMA-1212</strain>
    </source>
</reference>
<dbReference type="SMART" id="SM00088">
    <property type="entry name" value="PINT"/>
    <property type="match status" value="1"/>
</dbReference>
<feature type="transmembrane region" description="Helical" evidence="3">
    <location>
        <begin position="396"/>
        <end position="414"/>
    </location>
</feature>
<comment type="subcellular location">
    <subcellularLocation>
        <location evidence="1">Membrane</location>
        <topology evidence="1">Multi-pass membrane protein</topology>
    </subcellularLocation>
</comment>
<dbReference type="Gene3D" id="1.20.1250.20">
    <property type="entry name" value="MFS general substrate transporter like domains"/>
    <property type="match status" value="1"/>
</dbReference>
<feature type="transmembrane region" description="Helical" evidence="3">
    <location>
        <begin position="426"/>
        <end position="444"/>
    </location>
</feature>
<evidence type="ECO:0000313" key="6">
    <source>
        <dbReference type="Proteomes" id="UP001642720"/>
    </source>
</evidence>
<dbReference type="SUPFAM" id="SSF103473">
    <property type="entry name" value="MFS general substrate transporter"/>
    <property type="match status" value="1"/>
</dbReference>
<dbReference type="Pfam" id="PF07690">
    <property type="entry name" value="MFS_1"/>
    <property type="match status" value="1"/>
</dbReference>
<dbReference type="GeneID" id="300579140"/>
<dbReference type="PANTHER" id="PTHR10678">
    <property type="entry name" value="26S PROTEASOME NON-ATPASE REGULATORY SUBUNIT 11/COP9 SIGNALOSOME COMPLEX SUBUNIT 2"/>
    <property type="match status" value="1"/>
</dbReference>
<dbReference type="CDD" id="cd06174">
    <property type="entry name" value="MFS"/>
    <property type="match status" value="1"/>
</dbReference>
<dbReference type="InterPro" id="IPR050871">
    <property type="entry name" value="26S_Proteasome/COP9_Components"/>
</dbReference>
<feature type="domain" description="PCI" evidence="4">
    <location>
        <begin position="768"/>
        <end position="936"/>
    </location>
</feature>
<organism evidence="5 6">
    <name type="scientific">Trichoderma ghanense</name>
    <dbReference type="NCBI Taxonomy" id="65468"/>
    <lineage>
        <taxon>Eukaryota</taxon>
        <taxon>Fungi</taxon>
        <taxon>Dikarya</taxon>
        <taxon>Ascomycota</taxon>
        <taxon>Pezizomycotina</taxon>
        <taxon>Sordariomycetes</taxon>
        <taxon>Hypocreomycetidae</taxon>
        <taxon>Hypocreales</taxon>
        <taxon>Hypocreaceae</taxon>
        <taxon>Trichoderma</taxon>
    </lineage>
</organism>
<dbReference type="InterPro" id="IPR036390">
    <property type="entry name" value="WH_DNA-bd_sf"/>
</dbReference>
<feature type="transmembrane region" description="Helical" evidence="3">
    <location>
        <begin position="197"/>
        <end position="224"/>
    </location>
</feature>
<feature type="transmembrane region" description="Helical" evidence="3">
    <location>
        <begin position="169"/>
        <end position="191"/>
    </location>
</feature>
<dbReference type="SMART" id="SM00753">
    <property type="entry name" value="PAM"/>
    <property type="match status" value="1"/>
</dbReference>
<feature type="region of interest" description="Disordered" evidence="2">
    <location>
        <begin position="1"/>
        <end position="32"/>
    </location>
</feature>
<gene>
    <name evidence="5" type="ORF">CCMA1212_007523</name>
</gene>
<dbReference type="RefSeq" id="XP_073557063.1">
    <property type="nucleotide sequence ID" value="XM_073704690.1"/>
</dbReference>